<proteinExistence type="predicted"/>
<keyword evidence="1" id="KW-1133">Transmembrane helix</keyword>
<keyword evidence="3" id="KW-1185">Reference proteome</keyword>
<dbReference type="GeneID" id="15613817"/>
<dbReference type="RefSeq" id="YP_008003712.1">
    <property type="nucleotide sequence ID" value="NC_021246.1"/>
</dbReference>
<dbReference type="KEGG" id="vg:15613817"/>
<keyword evidence="1" id="KW-0472">Membrane</keyword>
<name>A0A916NYI8_9POXV</name>
<dbReference type="EMBL" id="HF679134">
    <property type="protein sequence ID" value="CCU56393.1"/>
    <property type="molecule type" value="Genomic_DNA"/>
</dbReference>
<accession>A0A916NYI8</accession>
<protein>
    <submittedName>
        <fullName evidence="2">Uncharacterized protein</fullName>
    </submittedName>
</protein>
<feature type="transmembrane region" description="Helical" evidence="1">
    <location>
        <begin position="201"/>
        <end position="221"/>
    </location>
</feature>
<dbReference type="Proteomes" id="UP000792671">
    <property type="component" value="Genome"/>
</dbReference>
<evidence type="ECO:0000313" key="3">
    <source>
        <dbReference type="Proteomes" id="UP000792671"/>
    </source>
</evidence>
<keyword evidence="1" id="KW-0812">Transmembrane</keyword>
<sequence>MNLYQSTSLCLLLSLTVIKCEHINIRLYNKNISSLCNDSNAINILTCIDINNYKCLKKYNSSTIIEYNVKNKSDIIIHRNINYIKKYPIFCYNNTIYYINNSFIYNINNNSIKLYYLQKNILFTNNIKYINYNSYYFDIKYISGVSIRYYYIIPFIEYLLQYNIFENIKLKYVIKKYIYYTNNKIYLFDSNTQMINKGLKLLFILLSPLLLYFGFLIILYFF</sequence>
<organism evidence="2 3">
    <name type="scientific">Mythimna separata entomopoxvirus 'L'</name>
    <dbReference type="NCBI Taxonomy" id="1293572"/>
    <lineage>
        <taxon>Viruses</taxon>
        <taxon>Varidnaviria</taxon>
        <taxon>Bamfordvirae</taxon>
        <taxon>Nucleocytoviricota</taxon>
        <taxon>Pokkesviricetes</taxon>
        <taxon>Chitovirales</taxon>
        <taxon>Poxviridae</taxon>
        <taxon>Entomopoxvirinae</taxon>
        <taxon>Betaentomopoxvirus</taxon>
        <taxon>Betaentomopoxvirus mseparata</taxon>
        <taxon>Mythimna separata entomopoxvirus</taxon>
    </lineage>
</organism>
<gene>
    <name evidence="2" type="ORF">MYSEV_195</name>
</gene>
<evidence type="ECO:0000256" key="1">
    <source>
        <dbReference type="SAM" id="Phobius"/>
    </source>
</evidence>
<reference evidence="2 3" key="1">
    <citation type="journal article" date="2013" name="J. Virol.">
        <title>New Insights into the Evolution of Entomopoxvirinae from the Complete Genome Sequences of Four Entomopoxviruses Infecting Adoxophyes honmai, Choristoneura biennis, Choristoneura rosaceana, and Mythimna separata.</title>
        <authorList>
            <person name="Theze J."/>
            <person name="Takatsuka J."/>
            <person name="Li Z."/>
            <person name="Gallais J."/>
            <person name="Doucet D."/>
            <person name="Arif B."/>
            <person name="Nakai M."/>
            <person name="Herniou E.A."/>
        </authorList>
    </citation>
    <scope>NUCLEOTIDE SEQUENCE [LARGE SCALE GENOMIC DNA]</scope>
</reference>
<evidence type="ECO:0000313" key="2">
    <source>
        <dbReference type="EMBL" id="CCU56393.1"/>
    </source>
</evidence>
<dbReference type="OrthoDB" id="37805at10239"/>